<dbReference type="PANTHER" id="PTHR15040">
    <property type="entry name" value="DERMATOPONTIN-RELATED"/>
    <property type="match status" value="1"/>
</dbReference>
<dbReference type="OrthoDB" id="5975249at2759"/>
<sequence>MTPVATLASLILLAQMMSINAALTKPDATFGKQCPPGYGISRIVSYYSNHHRDRAWAFYCRRDAKITNSCHWTGWLNWYDRELLYQCPTGVLAGVFSTHHNHYEDRRFKFKCCRTKRVCQYNCRWTGYVNTFRGRKNYVVPYGYFITGAKSHHLNSKEDRIWRFLICRFH</sequence>
<accession>A0A6S7FKJ3</accession>
<organism evidence="5 6">
    <name type="scientific">Paramuricea clavata</name>
    <name type="common">Red gorgonian</name>
    <name type="synonym">Violescent sea-whip</name>
    <dbReference type="NCBI Taxonomy" id="317549"/>
    <lineage>
        <taxon>Eukaryota</taxon>
        <taxon>Metazoa</taxon>
        <taxon>Cnidaria</taxon>
        <taxon>Anthozoa</taxon>
        <taxon>Octocorallia</taxon>
        <taxon>Malacalcyonacea</taxon>
        <taxon>Plexauridae</taxon>
        <taxon>Paramuricea</taxon>
    </lineage>
</organism>
<comment type="subcellular location">
    <subcellularLocation>
        <location evidence="1">Secreted</location>
    </subcellularLocation>
</comment>
<keyword evidence="3" id="KW-0964">Secreted</keyword>
<dbReference type="Pfam" id="PF14704">
    <property type="entry name" value="DERM"/>
    <property type="match status" value="1"/>
</dbReference>
<evidence type="ECO:0000256" key="4">
    <source>
        <dbReference type="ARBA" id="ARBA00023157"/>
    </source>
</evidence>
<proteinExistence type="inferred from homology"/>
<dbReference type="GO" id="GO:0030199">
    <property type="term" value="P:collagen fibril organization"/>
    <property type="evidence" value="ECO:0007669"/>
    <property type="project" value="TreeGrafter"/>
</dbReference>
<name>A0A6S7FKJ3_PARCT</name>
<evidence type="ECO:0000313" key="5">
    <source>
        <dbReference type="EMBL" id="CAB3978057.1"/>
    </source>
</evidence>
<dbReference type="EMBL" id="CACRXK020000086">
    <property type="protein sequence ID" value="CAB3978057.1"/>
    <property type="molecule type" value="Genomic_DNA"/>
</dbReference>
<evidence type="ECO:0000313" key="6">
    <source>
        <dbReference type="Proteomes" id="UP001152795"/>
    </source>
</evidence>
<dbReference type="InterPro" id="IPR026645">
    <property type="entry name" value="Dermatopontin"/>
</dbReference>
<dbReference type="PANTHER" id="PTHR15040:SF1">
    <property type="entry name" value="DERMATOPONTIN-LIKE ISOFORM X1"/>
    <property type="match status" value="1"/>
</dbReference>
<protein>
    <submittedName>
        <fullName evidence="5">Uncharacterized protein</fullName>
    </submittedName>
</protein>
<keyword evidence="4" id="KW-1015">Disulfide bond</keyword>
<dbReference type="GO" id="GO:0005615">
    <property type="term" value="C:extracellular space"/>
    <property type="evidence" value="ECO:0007669"/>
    <property type="project" value="TreeGrafter"/>
</dbReference>
<comment type="similarity">
    <text evidence="2">Belongs to the dermatopontin family.</text>
</comment>
<reference evidence="5" key="1">
    <citation type="submission" date="2020-04" db="EMBL/GenBank/DDBJ databases">
        <authorList>
            <person name="Alioto T."/>
            <person name="Alioto T."/>
            <person name="Gomez Garrido J."/>
        </authorList>
    </citation>
    <scope>NUCLEOTIDE SEQUENCE</scope>
    <source>
        <strain evidence="5">A484AB</strain>
    </source>
</reference>
<evidence type="ECO:0000256" key="3">
    <source>
        <dbReference type="ARBA" id="ARBA00022525"/>
    </source>
</evidence>
<dbReference type="Proteomes" id="UP001152795">
    <property type="component" value="Unassembled WGS sequence"/>
</dbReference>
<comment type="caution">
    <text evidence="5">The sequence shown here is derived from an EMBL/GenBank/DDBJ whole genome shotgun (WGS) entry which is preliminary data.</text>
</comment>
<gene>
    <name evidence="5" type="ORF">PACLA_8A027779</name>
</gene>
<evidence type="ECO:0000256" key="1">
    <source>
        <dbReference type="ARBA" id="ARBA00004613"/>
    </source>
</evidence>
<keyword evidence="6" id="KW-1185">Reference proteome</keyword>
<dbReference type="AlphaFoldDB" id="A0A6S7FKJ3"/>
<dbReference type="GO" id="GO:0031012">
    <property type="term" value="C:extracellular matrix"/>
    <property type="evidence" value="ECO:0007669"/>
    <property type="project" value="TreeGrafter"/>
</dbReference>
<evidence type="ECO:0000256" key="2">
    <source>
        <dbReference type="ARBA" id="ARBA00008712"/>
    </source>
</evidence>